<gene>
    <name evidence="1" type="ORF">DEM34_18210</name>
</gene>
<dbReference type="EMBL" id="QFFI01000050">
    <property type="protein sequence ID" value="PWG61093.1"/>
    <property type="molecule type" value="Genomic_DNA"/>
</dbReference>
<reference evidence="1 2" key="1">
    <citation type="submission" date="2018-05" db="EMBL/GenBank/DDBJ databases">
        <title>Spiribacter halobius sp. nov., a moderately halophilic bacterium isolated from marine solar saltern.</title>
        <authorList>
            <person name="Zheng W.-S."/>
            <person name="Lu D.-C."/>
            <person name="Du Z.-J."/>
        </authorList>
    </citation>
    <scope>NUCLEOTIDE SEQUENCE [LARGE SCALE GENOMIC DNA]</scope>
    <source>
        <strain evidence="1 2">E85</strain>
    </source>
</reference>
<protein>
    <recommendedName>
        <fullName evidence="3">HTH-like domain-containing protein</fullName>
    </recommendedName>
</protein>
<comment type="caution">
    <text evidence="1">The sequence shown here is derived from an EMBL/GenBank/DDBJ whole genome shotgun (WGS) entry which is preliminary data.</text>
</comment>
<dbReference type="AlphaFoldDB" id="A0A2U2MW62"/>
<dbReference type="Proteomes" id="UP000245474">
    <property type="component" value="Unassembled WGS sequence"/>
</dbReference>
<accession>A0A2U2MW62</accession>
<keyword evidence="2" id="KW-1185">Reference proteome</keyword>
<organism evidence="1 2">
    <name type="scientific">Sediminicurvatus halobius</name>
    <dbReference type="NCBI Taxonomy" id="2182432"/>
    <lineage>
        <taxon>Bacteria</taxon>
        <taxon>Pseudomonadati</taxon>
        <taxon>Pseudomonadota</taxon>
        <taxon>Gammaproteobacteria</taxon>
        <taxon>Chromatiales</taxon>
        <taxon>Ectothiorhodospiraceae</taxon>
        <taxon>Sediminicurvatus</taxon>
    </lineage>
</organism>
<evidence type="ECO:0008006" key="3">
    <source>
        <dbReference type="Google" id="ProtNLM"/>
    </source>
</evidence>
<name>A0A2U2MW62_9GAMM</name>
<proteinExistence type="predicted"/>
<evidence type="ECO:0000313" key="1">
    <source>
        <dbReference type="EMBL" id="PWG61093.1"/>
    </source>
</evidence>
<sequence length="111" mass="12968">MVAFIHRHRIVHGVESICALLPIAPSAYYEHKPRETDPAWLPARANRDAWLNAEVRRVWEANFRVYDVRKLYRQRHREGIAVACRRVAQGRFRNSVATIFQRERGGPPVIP</sequence>
<dbReference type="OrthoDB" id="9814512at2"/>
<evidence type="ECO:0000313" key="2">
    <source>
        <dbReference type="Proteomes" id="UP000245474"/>
    </source>
</evidence>